<dbReference type="Pfam" id="PF03929">
    <property type="entry name" value="PepSY_TM"/>
    <property type="match status" value="1"/>
</dbReference>
<dbReference type="OrthoDB" id="9806195at2"/>
<keyword evidence="1" id="KW-0812">Transmembrane</keyword>
<keyword evidence="1" id="KW-1133">Transmembrane helix</keyword>
<dbReference type="RefSeq" id="WP_086433948.1">
    <property type="nucleotide sequence ID" value="NZ_FXWH01000001.1"/>
</dbReference>
<dbReference type="Proteomes" id="UP000194450">
    <property type="component" value="Unassembled WGS sequence"/>
</dbReference>
<keyword evidence="3" id="KW-1185">Reference proteome</keyword>
<gene>
    <name evidence="2" type="ORF">SAMN06297229_0797</name>
</gene>
<sequence length="247" mass="28133">MMIRYSKFRRWHHWLSLVFGLQLLIWSLTGSYMVWVQLPFIHGTALTQNTDQPLGVEPPLAALAQVQQTYPSAQEVSLLNRHIGNSWRYVAEVREPNQSYLVNLDTLSQMVLTEQDIRDLADMSYTGTGKLNNVTLLTTAVPDEVSMLQAPVWRADFADALGTTLYLSATTGAVLTQRHDYWRLFDVMWMLHIMDYDTRSDITTPWLQAFIFGNMLLIVTGFVLLIPTFKKIRKAADKRVSSFSGGA</sequence>
<proteinExistence type="predicted"/>
<dbReference type="AlphaFoldDB" id="A0A1Y6EL34"/>
<evidence type="ECO:0000313" key="3">
    <source>
        <dbReference type="Proteomes" id="UP000194450"/>
    </source>
</evidence>
<evidence type="ECO:0000313" key="2">
    <source>
        <dbReference type="EMBL" id="SMQ63039.1"/>
    </source>
</evidence>
<keyword evidence="1" id="KW-0472">Membrane</keyword>
<dbReference type="InterPro" id="IPR005625">
    <property type="entry name" value="PepSY-ass_TM"/>
</dbReference>
<accession>A0A1Y6EL34</accession>
<protein>
    <submittedName>
        <fullName evidence="2">PepSY-associated TM region</fullName>
    </submittedName>
</protein>
<name>A0A1Y6EL34_9GAMM</name>
<organism evidence="2 3">
    <name type="scientific">Pseudidiomarina planktonica</name>
    <dbReference type="NCBI Taxonomy" id="1323738"/>
    <lineage>
        <taxon>Bacteria</taxon>
        <taxon>Pseudomonadati</taxon>
        <taxon>Pseudomonadota</taxon>
        <taxon>Gammaproteobacteria</taxon>
        <taxon>Alteromonadales</taxon>
        <taxon>Idiomarinaceae</taxon>
        <taxon>Pseudidiomarina</taxon>
    </lineage>
</organism>
<evidence type="ECO:0000256" key="1">
    <source>
        <dbReference type="SAM" id="Phobius"/>
    </source>
</evidence>
<dbReference type="EMBL" id="FXWH01000001">
    <property type="protein sequence ID" value="SMQ63039.1"/>
    <property type="molecule type" value="Genomic_DNA"/>
</dbReference>
<feature type="transmembrane region" description="Helical" evidence="1">
    <location>
        <begin position="206"/>
        <end position="229"/>
    </location>
</feature>
<reference evidence="3" key="1">
    <citation type="submission" date="2017-04" db="EMBL/GenBank/DDBJ databases">
        <authorList>
            <person name="Varghese N."/>
            <person name="Submissions S."/>
        </authorList>
    </citation>
    <scope>NUCLEOTIDE SEQUENCE [LARGE SCALE GENOMIC DNA]</scope>
</reference>